<dbReference type="InterPro" id="IPR038604">
    <property type="entry name" value="HopJ_sf"/>
</dbReference>
<dbReference type="RefSeq" id="WP_054774014.1">
    <property type="nucleotide sequence ID" value="NZ_AP019782.1"/>
</dbReference>
<accession>A0A8D4VRL6</accession>
<evidence type="ECO:0000313" key="1">
    <source>
        <dbReference type="EMBL" id="BBL71284.1"/>
    </source>
</evidence>
<dbReference type="AlphaFoldDB" id="A0A8D4VRL6"/>
<gene>
    <name evidence="1" type="ORF">MoryE10_18900</name>
</gene>
<name>A0A8D4VRL6_9GAMM</name>
<dbReference type="Proteomes" id="UP000824988">
    <property type="component" value="Chromosome"/>
</dbReference>
<reference evidence="1" key="1">
    <citation type="submission" date="2019-06" db="EMBL/GenBank/DDBJ databases">
        <title>Complete genome sequence of Methylogaea oryzae strain JCM16910.</title>
        <authorList>
            <person name="Asakawa S."/>
        </authorList>
    </citation>
    <scope>NUCLEOTIDE SEQUENCE</scope>
    <source>
        <strain evidence="1">E10</strain>
    </source>
</reference>
<dbReference type="Gene3D" id="3.20.160.10">
    <property type="entry name" value="vpa0580 domain like"/>
    <property type="match status" value="1"/>
</dbReference>
<dbReference type="KEGG" id="moz:MoryE10_18900"/>
<protein>
    <submittedName>
        <fullName evidence="1">Type III effector protein</fullName>
    </submittedName>
</protein>
<dbReference type="Pfam" id="PF08888">
    <property type="entry name" value="HopJ"/>
    <property type="match status" value="1"/>
</dbReference>
<dbReference type="InterPro" id="IPR014984">
    <property type="entry name" value="HopJ"/>
</dbReference>
<proteinExistence type="predicted"/>
<organism evidence="1 2">
    <name type="scientific">Methylogaea oryzae</name>
    <dbReference type="NCBI Taxonomy" id="1295382"/>
    <lineage>
        <taxon>Bacteria</taxon>
        <taxon>Pseudomonadati</taxon>
        <taxon>Pseudomonadota</taxon>
        <taxon>Gammaproteobacteria</taxon>
        <taxon>Methylococcales</taxon>
        <taxon>Methylococcaceae</taxon>
        <taxon>Methylogaea</taxon>
    </lineage>
</organism>
<evidence type="ECO:0000313" key="2">
    <source>
        <dbReference type="Proteomes" id="UP000824988"/>
    </source>
</evidence>
<keyword evidence="2" id="KW-1185">Reference proteome</keyword>
<dbReference type="EMBL" id="AP019782">
    <property type="protein sequence ID" value="BBL71284.1"/>
    <property type="molecule type" value="Genomic_DNA"/>
</dbReference>
<sequence>MMLENFLAQVRRGESPAFDDTQRIIAEHYLYQPTAFQNGPVANAAGQNEGSCRLFAFARLHGLSAEHTLALFGEHYRDVLNDPQGNGHANIRAFMEHGWAGIAFRGEPLTPR</sequence>